<comment type="subcellular location">
    <subcellularLocation>
        <location evidence="1">Nucleus</location>
    </subcellularLocation>
</comment>
<dbReference type="GO" id="GO:0003712">
    <property type="term" value="F:transcription coregulator activity"/>
    <property type="evidence" value="ECO:0007669"/>
    <property type="project" value="InterPro"/>
</dbReference>
<organism evidence="10 11">
    <name type="scientific">Sparassis crispa</name>
    <dbReference type="NCBI Taxonomy" id="139825"/>
    <lineage>
        <taxon>Eukaryota</taxon>
        <taxon>Fungi</taxon>
        <taxon>Dikarya</taxon>
        <taxon>Basidiomycota</taxon>
        <taxon>Agaricomycotina</taxon>
        <taxon>Agaricomycetes</taxon>
        <taxon>Polyporales</taxon>
        <taxon>Sparassidaceae</taxon>
        <taxon>Sparassis</taxon>
    </lineage>
</organism>
<dbReference type="InterPro" id="IPR019035">
    <property type="entry name" value="Mediator_Med12"/>
</dbReference>
<gene>
    <name evidence="10" type="ORF">SCP_0310420</name>
</gene>
<dbReference type="RefSeq" id="XP_027612228.1">
    <property type="nucleotide sequence ID" value="XM_027756427.1"/>
</dbReference>
<dbReference type="PANTHER" id="PTHR46567">
    <property type="entry name" value="MEDIATOR OF RNA POLYMERASE II TRANSCRIPTION SUBUNIT 12"/>
    <property type="match status" value="1"/>
</dbReference>
<dbReference type="OrthoDB" id="20828at2759"/>
<dbReference type="GO" id="GO:0016592">
    <property type="term" value="C:mediator complex"/>
    <property type="evidence" value="ECO:0007669"/>
    <property type="project" value="InterPro"/>
</dbReference>
<evidence type="ECO:0000256" key="4">
    <source>
        <dbReference type="ARBA" id="ARBA00023015"/>
    </source>
</evidence>
<evidence type="ECO:0000256" key="8">
    <source>
        <dbReference type="SAM" id="MobiDB-lite"/>
    </source>
</evidence>
<evidence type="ECO:0000313" key="10">
    <source>
        <dbReference type="EMBL" id="GBE81315.1"/>
    </source>
</evidence>
<accession>A0A401GGR1</accession>
<dbReference type="GeneID" id="38778232"/>
<protein>
    <recommendedName>
        <fullName evidence="3">Mediator of RNA polymerase II transcription subunit 12</fullName>
    </recommendedName>
    <alternativeName>
        <fullName evidence="7">Mediator complex subunit 12</fullName>
    </alternativeName>
</protein>
<dbReference type="GO" id="GO:0006357">
    <property type="term" value="P:regulation of transcription by RNA polymerase II"/>
    <property type="evidence" value="ECO:0007669"/>
    <property type="project" value="InterPro"/>
</dbReference>
<evidence type="ECO:0000256" key="5">
    <source>
        <dbReference type="ARBA" id="ARBA00023163"/>
    </source>
</evidence>
<dbReference type="EMBL" id="BFAD01000003">
    <property type="protein sequence ID" value="GBE81315.1"/>
    <property type="molecule type" value="Genomic_DNA"/>
</dbReference>
<evidence type="ECO:0000256" key="1">
    <source>
        <dbReference type="ARBA" id="ARBA00004123"/>
    </source>
</evidence>
<keyword evidence="11" id="KW-1185">Reference proteome</keyword>
<keyword evidence="5" id="KW-0804">Transcription</keyword>
<evidence type="ECO:0000256" key="3">
    <source>
        <dbReference type="ARBA" id="ARBA00019622"/>
    </source>
</evidence>
<comment type="similarity">
    <text evidence="2">Belongs to the Mediator complex subunit 12 family.</text>
</comment>
<dbReference type="Pfam" id="PF09497">
    <property type="entry name" value="Med12"/>
    <property type="match status" value="1"/>
</dbReference>
<evidence type="ECO:0000256" key="6">
    <source>
        <dbReference type="ARBA" id="ARBA00023242"/>
    </source>
</evidence>
<dbReference type="SMART" id="SM01281">
    <property type="entry name" value="Med12"/>
    <property type="match status" value="1"/>
</dbReference>
<name>A0A401GGR1_9APHY</name>
<feature type="region of interest" description="Disordered" evidence="8">
    <location>
        <begin position="1493"/>
        <end position="1534"/>
    </location>
</feature>
<comment type="caution">
    <text evidence="10">The sequence shown here is derived from an EMBL/GenBank/DDBJ whole genome shotgun (WGS) entry which is preliminary data.</text>
</comment>
<proteinExistence type="inferred from homology"/>
<sequence length="1630" mass="182761">MSKDDNESITVYESRPPEWLPKTHASADLGYVGYFPPRGNEDEEILSETKVKNGLVLAPPVLAETLSLQDNVRHCLVHENAISELEDLMNQIFARRAENVPPVPAPSFRLPSRVTLNEARRQAWFSDLANPDVPLSKLGKNVPHGAKGHDLLDLLHTHNVAIPRAVWFLRVFGGNETAGLRNKQAYNPTQYSVDWANVVTSYMKKQLADIALPSAPRLGFNIKQTFKGELGDADKRERWISRFTYCLGLLRTFYAEGLVDKRTFLSWLVQQMSTCNLAQLGFIAKLADEYLEGMLVSRAITRPFVDASLQKLSEIRSSSAREFLGNVEAMLKNLISRSFLSLPDAFVSPRAWTLHSALLEEILSDNFNVATLDSTSDHNAQALCQTFAEQFADVRQRNEAMLFWRLPSRVLGPLSSALSDIKLLNSLSGKTDMCSVIFFEDGTENSSSFTRKLDLLLTWSVTSLQYGDHRPYAAACLLREWRNKAGERAIRHDAESPDQFLQDQLFDWLDTSEVASESSNLPAVSLLFGQLVKYQLYSYQDYIQRLIARGERGLSFGQEDCSRHRDFLRWIPLHNTSPSLVSQRKVTLYGVRAREIPEDLHEREIRKEIRQVIPELFAGVPDPGRTLATTIRSGCSTLLSSPRFEQVKTMKQWLLPVLKKSISNQRRASGDTSILKSYTMATILMAHTRCYGSILDITLFTLEHAASNELLTAVMETLRQHMEVWACMNIMHTIATALYASHQFWRTRGIHTRALLSLLIEVDNDRYLEPASREHILADITAYTNALYPINQPSADTVPLALPEILMLATDPDPEAPSNLAKSLWYRYLTAPDWAWKVWDNTVASLRQIPSMIPDSIGRRVCALRYAVFLSHVDQHLPEGFDDQVLQWFLGAGRSEVAALSADVWEVMTVLLLHLSVCGALTTTTILQGLIYPVWKMGATVASVEQGLSLEVLLTAVNALFEHLLLKDEYGNGVPPRDIFEARGLQTRRRDVFREPYFSSLIDNLPILVLIEQNQYISEISRRTSLSLRQAICKVSVFRQGVYRDLDAVRLAFEKLLECRTVPEETHQHLVSALRMMLRDPAHGNNTDTSGFQAVSSLLSPWKLAATSIEMRLTLKQLGEGLARESSHEAASTSLDELTDFVFHHCTNMELVDFVAEMMVDVDREVATKFVDAGLHCITETLRSLPAPLTAEDMAQFVSNVGEVLRLLSNIVQPFQDETTQLHLTPVVQEDLALVLKGKLEEIKNIITAGIGNLSKEADLSQASHFAIFLARLLQFNLRFRGDWSPQMKTINEELCSILSRLSLLHTAGSTLDLLAFPLLLDTLYYVLDEIPTDPKTVTLDPCRNYPEFDLADLPSDMPPDFRRRLRSLLPYVSQNLAVCDLAYATRDASGSMVANQPVQNRPWEWTEYLGNAPAVDPKRDDKSEHQQLKNSTSLSLELFGTKMTGDSVVHSQAYTGDSMVEGNLRTFQDDLSGESVFMRDWRETRIGVNDAVSSASRGRGEQDDGTMIIPTYSAPGQGLSERRPSSRRASPALSVRTRASMLHHSGPSSVSSFRQSPVQHLPSRLSVSTASEPIDVDSFELPASASQSTAKRRSVDDDDELEIVEGPVPASRAKKSRAKAGSKIRTKKR</sequence>
<evidence type="ECO:0000313" key="11">
    <source>
        <dbReference type="Proteomes" id="UP000287166"/>
    </source>
</evidence>
<evidence type="ECO:0000256" key="7">
    <source>
        <dbReference type="ARBA" id="ARBA00032010"/>
    </source>
</evidence>
<evidence type="ECO:0000259" key="9">
    <source>
        <dbReference type="SMART" id="SM01281"/>
    </source>
</evidence>
<feature type="compositionally biased region" description="Basic residues" evidence="8">
    <location>
        <begin position="1613"/>
        <end position="1630"/>
    </location>
</feature>
<feature type="region of interest" description="Disordered" evidence="8">
    <location>
        <begin position="1579"/>
        <end position="1630"/>
    </location>
</feature>
<dbReference type="STRING" id="139825.A0A401GGR1"/>
<dbReference type="InParanoid" id="A0A401GGR1"/>
<dbReference type="Proteomes" id="UP000287166">
    <property type="component" value="Unassembled WGS sequence"/>
</dbReference>
<feature type="domain" description="Mediator complex subunit Med12" evidence="9">
    <location>
        <begin position="107"/>
        <end position="170"/>
    </location>
</feature>
<keyword evidence="4" id="KW-0805">Transcription regulation</keyword>
<reference evidence="10 11" key="1">
    <citation type="journal article" date="2018" name="Sci. Rep.">
        <title>Genome sequence of the cauliflower mushroom Sparassis crispa (Hanabiratake) and its association with beneficial usage.</title>
        <authorList>
            <person name="Kiyama R."/>
            <person name="Furutani Y."/>
            <person name="Kawaguchi K."/>
            <person name="Nakanishi T."/>
        </authorList>
    </citation>
    <scope>NUCLEOTIDE SEQUENCE [LARGE SCALE GENOMIC DNA]</scope>
</reference>
<dbReference type="PANTHER" id="PTHR46567:SF1">
    <property type="entry name" value="MEDIATOR OF RNA POLYMERASE II TRANSCRIPTION SUBUNIT 12"/>
    <property type="match status" value="1"/>
</dbReference>
<evidence type="ECO:0000256" key="2">
    <source>
        <dbReference type="ARBA" id="ARBA00010289"/>
    </source>
</evidence>
<keyword evidence="6" id="KW-0539">Nucleus</keyword>